<keyword evidence="7" id="KW-0472">Membrane</keyword>
<protein>
    <submittedName>
        <fullName evidence="10">Sortilin related VPS10 domain containing receptor 3</fullName>
    </submittedName>
</protein>
<dbReference type="InterPro" id="IPR013783">
    <property type="entry name" value="Ig-like_fold"/>
</dbReference>
<keyword evidence="3" id="KW-0812">Transmembrane</keyword>
<keyword evidence="6" id="KW-1133">Transmembrane helix</keyword>
<dbReference type="SUPFAM" id="SSF49299">
    <property type="entry name" value="PKD domain"/>
    <property type="match status" value="1"/>
</dbReference>
<evidence type="ECO:0000256" key="2">
    <source>
        <dbReference type="ARBA" id="ARBA00010818"/>
    </source>
</evidence>
<evidence type="ECO:0000313" key="10">
    <source>
        <dbReference type="Ensembl" id="ENSACAP00000024634.1"/>
    </source>
</evidence>
<dbReference type="GeneTree" id="ENSGT01030000234563"/>
<keyword evidence="4" id="KW-0732">Signal</keyword>
<dbReference type="Bgee" id="ENSACAG00000005234">
    <property type="expression patterns" value="Expressed in testis and 4 other cell types or tissues"/>
</dbReference>
<comment type="subcellular location">
    <subcellularLocation>
        <location evidence="1">Membrane</location>
        <topology evidence="1">Single-pass type I membrane protein</topology>
    </subcellularLocation>
</comment>
<dbReference type="GO" id="GO:0016020">
    <property type="term" value="C:membrane"/>
    <property type="evidence" value="ECO:0007669"/>
    <property type="project" value="UniProtKB-SubCell"/>
</dbReference>
<dbReference type="InterPro" id="IPR050310">
    <property type="entry name" value="VPS10-sortilin"/>
</dbReference>
<dbReference type="FunFam" id="2.60.40.10:FF:000083">
    <property type="entry name" value="Sortilin-related VPS10 domain containing receptor 2"/>
    <property type="match status" value="1"/>
</dbReference>
<comment type="similarity">
    <text evidence="2">Belongs to the VPS10-related sortilin family. SORCS subfamily.</text>
</comment>
<dbReference type="InterPro" id="IPR035986">
    <property type="entry name" value="PKD_dom_sf"/>
</dbReference>
<evidence type="ECO:0000256" key="8">
    <source>
        <dbReference type="ARBA" id="ARBA00023180"/>
    </source>
</evidence>
<keyword evidence="8" id="KW-0325">Glycoprotein</keyword>
<evidence type="ECO:0000256" key="6">
    <source>
        <dbReference type="ARBA" id="ARBA00022989"/>
    </source>
</evidence>
<gene>
    <name evidence="10" type="primary">SORCS3</name>
</gene>
<reference evidence="10" key="3">
    <citation type="submission" date="2025-09" db="UniProtKB">
        <authorList>
            <consortium name="Ensembl"/>
        </authorList>
    </citation>
    <scope>IDENTIFICATION</scope>
</reference>
<dbReference type="FunFam" id="3.30.60.270:FF:000001">
    <property type="entry name" value="Sortilin related VPS10 domain containing receptor 1"/>
    <property type="match status" value="1"/>
</dbReference>
<evidence type="ECO:0000256" key="4">
    <source>
        <dbReference type="ARBA" id="ARBA00022729"/>
    </source>
</evidence>
<feature type="domain" description="PKD" evidence="9">
    <location>
        <begin position="635"/>
        <end position="680"/>
    </location>
</feature>
<accession>A0A803SNU4</accession>
<dbReference type="InterPro" id="IPR031778">
    <property type="entry name" value="Sortilin_N"/>
</dbReference>
<evidence type="ECO:0000256" key="1">
    <source>
        <dbReference type="ARBA" id="ARBA00004479"/>
    </source>
</evidence>
<dbReference type="Proteomes" id="UP000001646">
    <property type="component" value="Chromosome 3"/>
</dbReference>
<reference evidence="10" key="2">
    <citation type="submission" date="2025-08" db="UniProtKB">
        <authorList>
            <consortium name="Ensembl"/>
        </authorList>
    </citation>
    <scope>IDENTIFICATION</scope>
</reference>
<dbReference type="InterPro" id="IPR031777">
    <property type="entry name" value="Sortilin_C"/>
</dbReference>
<organism evidence="10 11">
    <name type="scientific">Anolis carolinensis</name>
    <name type="common">Green anole</name>
    <name type="synonym">American chameleon</name>
    <dbReference type="NCBI Taxonomy" id="28377"/>
    <lineage>
        <taxon>Eukaryota</taxon>
        <taxon>Metazoa</taxon>
        <taxon>Chordata</taxon>
        <taxon>Craniata</taxon>
        <taxon>Vertebrata</taxon>
        <taxon>Euteleostomi</taxon>
        <taxon>Lepidosauria</taxon>
        <taxon>Squamata</taxon>
        <taxon>Bifurcata</taxon>
        <taxon>Unidentata</taxon>
        <taxon>Episquamata</taxon>
        <taxon>Toxicofera</taxon>
        <taxon>Iguania</taxon>
        <taxon>Dactyloidae</taxon>
        <taxon>Anolis</taxon>
    </lineage>
</organism>
<dbReference type="PROSITE" id="PS50093">
    <property type="entry name" value="PKD"/>
    <property type="match status" value="1"/>
</dbReference>
<dbReference type="InterPro" id="IPR000601">
    <property type="entry name" value="PKD_dom"/>
</dbReference>
<dbReference type="SMART" id="SM00602">
    <property type="entry name" value="VPS10"/>
    <property type="match status" value="1"/>
</dbReference>
<proteinExistence type="inferred from homology"/>
<dbReference type="PANTHER" id="PTHR12106">
    <property type="entry name" value="SORTILIN RELATED"/>
    <property type="match status" value="1"/>
</dbReference>
<keyword evidence="5" id="KW-0677">Repeat</keyword>
<evidence type="ECO:0000313" key="11">
    <source>
        <dbReference type="Proteomes" id="UP000001646"/>
    </source>
</evidence>
<dbReference type="Gene3D" id="2.130.10.10">
    <property type="entry name" value="YVTN repeat-like/Quinoprotein amine dehydrogenase"/>
    <property type="match status" value="1"/>
</dbReference>
<keyword evidence="11" id="KW-1185">Reference proteome</keyword>
<dbReference type="Gene3D" id="3.30.60.270">
    <property type="match status" value="1"/>
</dbReference>
<dbReference type="Pfam" id="PF15902">
    <property type="entry name" value="Sortilin-Vps10"/>
    <property type="match status" value="1"/>
</dbReference>
<dbReference type="Pfam" id="PF00801">
    <property type="entry name" value="PKD"/>
    <property type="match status" value="1"/>
</dbReference>
<evidence type="ECO:0000259" key="9">
    <source>
        <dbReference type="PROSITE" id="PS50093"/>
    </source>
</evidence>
<dbReference type="AlphaFoldDB" id="A0A803SNU4"/>
<sequence>ALILHVDPSGDKSTDYGTTYEKLNDKVGLKTVLSYLYVSPTNKRKIMLLSDPEVESSILISNDEGATYQKYRLSFYIQSLLFHPKQEDWILAYSIDQKLYSSMDFGRRWHHPCSDKLFSLTYKKTLFANIFHILFLFTFIGAHYITCRIQECSETTRNGPFLHYIDVSSLVVQDEYIFIQVTDGGRANYYVSYKREPFMQIKLPKYSLPKDMHIISTDENQVFAAVQEWNQNDTYNLYISDTRGVYFTLALENVKSNRGLEGNVIIDLYEVAGIKGIFLANKKVEDQIKTFITYNKGRDWRLLQAPDSDLRGDPIHCLLPFCSLHLHLQISENPYTSGSISSKETVPGLLVATGNVGPELSYTEVGMFVSSDAGNSWRQIFEEEYSVWFLDWGGALVAMKHTSMPIRHVVSFDEGRTWNKYGFTSAPLFVDGSLVEPGIETQIMTIFGHLSLRSEWQLIKVDYKSIFSRRCTKDDFQTWHLHNQGEPCVMGERKIYKKRKAGACCSLTRDYSRTVVSEPCICAEWDFECDYGYERHSNNQCIPAFWFNPSSQLKECSLGQSYLNSTGYRRIVSNNCTDGLQEKYAARSEQCPGKAPRGLHILTSTGKLVAEQGYNTTFIIRMEEGDLQRTNIQLDFGDGTAVSYANFSPIEDGIRHIYKSTGIFQVTAYAENNLGSDLAALFLHVVCPVERVDLRVPFVAIRNKEVNLTAVVWPSQSGTLTYFWWFGNKYFQSQLLSFSPNLDYHNPDIPEWREDIGRVIKRALSAFGPFCKDVLYIVLPKPFPLQKCICGKIHFCVQLLCIKYPFVQNVCYKGLRCEKNSKCTKP</sequence>
<name>A0A803SNU4_ANOCA</name>
<dbReference type="Gene3D" id="2.10.70.80">
    <property type="match status" value="1"/>
</dbReference>
<dbReference type="Gene3D" id="2.60.40.10">
    <property type="entry name" value="Immunoglobulins"/>
    <property type="match status" value="1"/>
</dbReference>
<dbReference type="InterPro" id="IPR006581">
    <property type="entry name" value="VPS10"/>
</dbReference>
<evidence type="ECO:0000256" key="3">
    <source>
        <dbReference type="ARBA" id="ARBA00022692"/>
    </source>
</evidence>
<dbReference type="Ensembl" id="ENSACAT00000056578.1">
    <property type="protein sequence ID" value="ENSACAP00000024634.1"/>
    <property type="gene ID" value="ENSACAG00000005234.4"/>
</dbReference>
<dbReference type="InterPro" id="IPR015943">
    <property type="entry name" value="WD40/YVTN_repeat-like_dom_sf"/>
</dbReference>
<dbReference type="PANTHER" id="PTHR12106:SF10">
    <property type="entry name" value="VPS10 DOMAIN-CONTAINING RECEPTOR SORCS3"/>
    <property type="match status" value="1"/>
</dbReference>
<dbReference type="Pfam" id="PF15901">
    <property type="entry name" value="Sortilin_C"/>
    <property type="match status" value="1"/>
</dbReference>
<reference evidence="10 11" key="1">
    <citation type="submission" date="2009-12" db="EMBL/GenBank/DDBJ databases">
        <title>The Genome Sequence of Anolis carolinensis (Green Anole Lizard).</title>
        <authorList>
            <consortium name="The Genome Sequencing Platform"/>
            <person name="Di Palma F."/>
            <person name="Alfoldi J."/>
            <person name="Heiman D."/>
            <person name="Young S."/>
            <person name="Grabherr M."/>
            <person name="Johnson J."/>
            <person name="Lander E.S."/>
            <person name="Lindblad-Toh K."/>
        </authorList>
    </citation>
    <scope>NUCLEOTIDE SEQUENCE [LARGE SCALE GENOMIC DNA]</scope>
    <source>
        <strain evidence="10 11">JBL SC #1</strain>
    </source>
</reference>
<dbReference type="FunFam" id="2.10.70.80:FF:000001">
    <property type="entry name" value="Sortilin-related VPS10 domain-containing receptor 1"/>
    <property type="match status" value="1"/>
</dbReference>
<evidence type="ECO:0000256" key="7">
    <source>
        <dbReference type="ARBA" id="ARBA00023136"/>
    </source>
</evidence>
<dbReference type="SUPFAM" id="SSF110296">
    <property type="entry name" value="Oligoxyloglucan reducing end-specific cellobiohydrolase"/>
    <property type="match status" value="1"/>
</dbReference>
<evidence type="ECO:0000256" key="5">
    <source>
        <dbReference type="ARBA" id="ARBA00022737"/>
    </source>
</evidence>